<sequence>MLWGTVMTHHRSTGFVVAILVGVAVSACSSATGGNPPSSPAPSSESTATSAATTTATPTPAETAGDRAIRAYLGMWRDMAAAAKTSDWRSPRLARNATGKALSRISRGLYADHYNGLVTKGEPRNNPEVEAVTPADNPTTVDIVDCGDDSDWVKYHADTGKPANDGPGGRRHITARVEKAVDGSWKVTDFAIQDVGTC</sequence>
<accession>A0ABN1VJP5</accession>
<feature type="region of interest" description="Disordered" evidence="1">
    <location>
        <begin position="30"/>
        <end position="64"/>
    </location>
</feature>
<proteinExistence type="predicted"/>
<protein>
    <recommendedName>
        <fullName evidence="4">Mce-associated membrane protein</fullName>
    </recommendedName>
</protein>
<reference evidence="2 3" key="1">
    <citation type="journal article" date="2019" name="Int. J. Syst. Evol. Microbiol.">
        <title>The Global Catalogue of Microorganisms (GCM) 10K type strain sequencing project: providing services to taxonomists for standard genome sequencing and annotation.</title>
        <authorList>
            <consortium name="The Broad Institute Genomics Platform"/>
            <consortium name="The Broad Institute Genome Sequencing Center for Infectious Disease"/>
            <person name="Wu L."/>
            <person name="Ma J."/>
        </authorList>
    </citation>
    <scope>NUCLEOTIDE SEQUENCE [LARGE SCALE GENOMIC DNA]</scope>
    <source>
        <strain evidence="2 3">JCM 13022</strain>
    </source>
</reference>
<feature type="compositionally biased region" description="Low complexity" evidence="1">
    <location>
        <begin position="30"/>
        <end position="63"/>
    </location>
</feature>
<evidence type="ECO:0000256" key="1">
    <source>
        <dbReference type="SAM" id="MobiDB-lite"/>
    </source>
</evidence>
<gene>
    <name evidence="2" type="ORF">GCM10009675_40470</name>
</gene>
<keyword evidence="3" id="KW-1185">Reference proteome</keyword>
<evidence type="ECO:0008006" key="4">
    <source>
        <dbReference type="Google" id="ProtNLM"/>
    </source>
</evidence>
<evidence type="ECO:0000313" key="3">
    <source>
        <dbReference type="Proteomes" id="UP001500467"/>
    </source>
</evidence>
<name>A0ABN1VJP5_9PSEU</name>
<dbReference type="EMBL" id="BAAALM010000015">
    <property type="protein sequence ID" value="GAA1214302.1"/>
    <property type="molecule type" value="Genomic_DNA"/>
</dbReference>
<comment type="caution">
    <text evidence="2">The sequence shown here is derived from an EMBL/GenBank/DDBJ whole genome shotgun (WGS) entry which is preliminary data.</text>
</comment>
<dbReference type="Proteomes" id="UP001500467">
    <property type="component" value="Unassembled WGS sequence"/>
</dbReference>
<evidence type="ECO:0000313" key="2">
    <source>
        <dbReference type="EMBL" id="GAA1214302.1"/>
    </source>
</evidence>
<organism evidence="2 3">
    <name type="scientific">Prauserella alba</name>
    <dbReference type="NCBI Taxonomy" id="176898"/>
    <lineage>
        <taxon>Bacteria</taxon>
        <taxon>Bacillati</taxon>
        <taxon>Actinomycetota</taxon>
        <taxon>Actinomycetes</taxon>
        <taxon>Pseudonocardiales</taxon>
        <taxon>Pseudonocardiaceae</taxon>
        <taxon>Prauserella</taxon>
    </lineage>
</organism>